<dbReference type="InterPro" id="IPR008928">
    <property type="entry name" value="6-hairpin_glycosidase_sf"/>
</dbReference>
<dbReference type="AlphaFoldDB" id="A0A1T4X339"/>
<organism evidence="3 4">
    <name type="scientific">Paucidesulfovibrio gracilis DSM 16080</name>
    <dbReference type="NCBI Taxonomy" id="1121449"/>
    <lineage>
        <taxon>Bacteria</taxon>
        <taxon>Pseudomonadati</taxon>
        <taxon>Thermodesulfobacteriota</taxon>
        <taxon>Desulfovibrionia</taxon>
        <taxon>Desulfovibrionales</taxon>
        <taxon>Desulfovibrionaceae</taxon>
        <taxon>Paucidesulfovibrio</taxon>
    </lineage>
</organism>
<reference evidence="3 4" key="1">
    <citation type="submission" date="2017-02" db="EMBL/GenBank/DDBJ databases">
        <authorList>
            <person name="Peterson S.W."/>
        </authorList>
    </citation>
    <scope>NUCLEOTIDE SEQUENCE [LARGE SCALE GENOMIC DNA]</scope>
    <source>
        <strain evidence="3 4">DSM 16080</strain>
    </source>
</reference>
<keyword evidence="4" id="KW-1185">Reference proteome</keyword>
<dbReference type="InterPro" id="IPR012341">
    <property type="entry name" value="6hp_glycosidase-like_sf"/>
</dbReference>
<proteinExistence type="predicted"/>
<sequence length="721" mass="81534">MEEIIKVAGEYYVLATSSLADDRRRVVKYANTFAVFDRFGDIQPIGLAEQGLYHDGTRFLSCLEFQIEDVRPLLLSSNVTRDNMLVTVDLTNPDIFLQNGGMIPRGSIHVHRSKFLHGGVCHERFHISNYGLEDLQFQVAVKFQADFADIFEVRGERRTKRGTSLPTSQRDRGVTLAYQGLDQLDRRTEIDFSHEPTHMDDHAARFLWSIPARESEDFEITTACHTSEQTQPVWGFDNALETTLDNVRGLFEHECVVHTSNEQFNELMTRSVSDLSMLLTRENGTLYPYAGIPWYSTPFGRDGIITALETLWLNPDVARGVLDYLAQRQATEFNDGQDAEPGKILHEMRFGEMANTGELPYGQYYGSVDATPLFVVLAGRYLRRSGDHHYLHRLWPVIEGCLDWIDSHGDMDGDGFIEYQRRTDFGLTNQGWKDSADSVFHDDGTLATGPIALVEAQAYAFMAKSEAARMAEELGMRKEAMQWHVQAREMKKRFESTFWDKEMGGYVLALDGKNRPCRVKSSNMGHALFAGIVSPDRAKRVTRLLMGREFNSGWGLRTIAKGQPRYNPMSYHNGSVWPHDNALIAQGMAQYGFKEEAAHILGMIFDTSQQVDQHRLPELLCGFERRPGDGPTLYPVACSPQAWAAAATISLLQSCLGISVNGAQRRVYLTKPVLPPFLHIVRIKDLQVGDGSLDLLFERHEHDVSVRIERRRGDVGLTLNK</sequence>
<evidence type="ECO:0000259" key="2">
    <source>
        <dbReference type="Pfam" id="PF22422"/>
    </source>
</evidence>
<evidence type="ECO:0000313" key="3">
    <source>
        <dbReference type="EMBL" id="SKA83485.1"/>
    </source>
</evidence>
<feature type="domain" description="Mannosylglycerate hydrolase MGH1-like glycoside hydrolase" evidence="2">
    <location>
        <begin position="305"/>
        <end position="610"/>
    </location>
</feature>
<dbReference type="Pfam" id="PF14742">
    <property type="entry name" value="GDE_N_bis"/>
    <property type="match status" value="1"/>
</dbReference>
<dbReference type="EMBL" id="FUYC01000006">
    <property type="protein sequence ID" value="SKA83485.1"/>
    <property type="molecule type" value="Genomic_DNA"/>
</dbReference>
<dbReference type="PANTHER" id="PTHR34987:SF2">
    <property type="entry name" value="B, PUTATIVE (AFU_ORTHOLOGUE AFUA_7G05040)-RELATED"/>
    <property type="match status" value="1"/>
</dbReference>
<protein>
    <submittedName>
        <fullName evidence="3">Glycogen debranching enzyme (Alpha-1,6-glucosidase)</fullName>
    </submittedName>
</protein>
<feature type="domain" description="Putative glycogen debranching enzyme N-terminal" evidence="1">
    <location>
        <begin position="28"/>
        <end position="220"/>
    </location>
</feature>
<evidence type="ECO:0000313" key="4">
    <source>
        <dbReference type="Proteomes" id="UP000190027"/>
    </source>
</evidence>
<evidence type="ECO:0000259" key="1">
    <source>
        <dbReference type="Pfam" id="PF14742"/>
    </source>
</evidence>
<dbReference type="PANTHER" id="PTHR34987">
    <property type="entry name" value="C, PUTATIVE (AFU_ORTHOLOGUE AFUA_3G02880)-RELATED"/>
    <property type="match status" value="1"/>
</dbReference>
<dbReference type="InterPro" id="IPR032856">
    <property type="entry name" value="GDE_N_bis"/>
</dbReference>
<dbReference type="SUPFAM" id="SSF48208">
    <property type="entry name" value="Six-hairpin glycosidases"/>
    <property type="match status" value="1"/>
</dbReference>
<dbReference type="RefSeq" id="WP_078717219.1">
    <property type="nucleotide sequence ID" value="NZ_FUYC01000006.1"/>
</dbReference>
<gene>
    <name evidence="3" type="ORF">SAMN02745704_01653</name>
</gene>
<dbReference type="Proteomes" id="UP000190027">
    <property type="component" value="Unassembled WGS sequence"/>
</dbReference>
<accession>A0A1T4X339</accession>
<name>A0A1T4X339_9BACT</name>
<dbReference type="GO" id="GO:0005975">
    <property type="term" value="P:carbohydrate metabolic process"/>
    <property type="evidence" value="ECO:0007669"/>
    <property type="project" value="InterPro"/>
</dbReference>
<dbReference type="Gene3D" id="1.50.10.10">
    <property type="match status" value="1"/>
</dbReference>
<dbReference type="OrthoDB" id="9761875at2"/>
<dbReference type="Pfam" id="PF22422">
    <property type="entry name" value="MGH1-like_GH"/>
    <property type="match status" value="1"/>
</dbReference>
<dbReference type="STRING" id="1121449.SAMN02745704_01653"/>
<dbReference type="InterPro" id="IPR054491">
    <property type="entry name" value="MGH1-like_GH"/>
</dbReference>